<feature type="region of interest" description="Disordered" evidence="1">
    <location>
        <begin position="1"/>
        <end position="23"/>
    </location>
</feature>
<keyword evidence="3" id="KW-1185">Reference proteome</keyword>
<proteinExistence type="predicted"/>
<gene>
    <name evidence="2" type="ORF">GOODEAATRI_032403</name>
</gene>
<comment type="caution">
    <text evidence="2">The sequence shown here is derived from an EMBL/GenBank/DDBJ whole genome shotgun (WGS) entry which is preliminary data.</text>
</comment>
<dbReference type="EMBL" id="JAHRIO010016011">
    <property type="protein sequence ID" value="MEQ2163648.1"/>
    <property type="molecule type" value="Genomic_DNA"/>
</dbReference>
<organism evidence="2 3">
    <name type="scientific">Goodea atripinnis</name>
    <dbReference type="NCBI Taxonomy" id="208336"/>
    <lineage>
        <taxon>Eukaryota</taxon>
        <taxon>Metazoa</taxon>
        <taxon>Chordata</taxon>
        <taxon>Craniata</taxon>
        <taxon>Vertebrata</taxon>
        <taxon>Euteleostomi</taxon>
        <taxon>Actinopterygii</taxon>
        <taxon>Neopterygii</taxon>
        <taxon>Teleostei</taxon>
        <taxon>Neoteleostei</taxon>
        <taxon>Acanthomorphata</taxon>
        <taxon>Ovalentaria</taxon>
        <taxon>Atherinomorphae</taxon>
        <taxon>Cyprinodontiformes</taxon>
        <taxon>Goodeidae</taxon>
        <taxon>Goodea</taxon>
    </lineage>
</organism>
<evidence type="ECO:0000256" key="1">
    <source>
        <dbReference type="SAM" id="MobiDB-lite"/>
    </source>
</evidence>
<name>A0ABV0MYY4_9TELE</name>
<evidence type="ECO:0000313" key="2">
    <source>
        <dbReference type="EMBL" id="MEQ2163648.1"/>
    </source>
</evidence>
<protein>
    <submittedName>
        <fullName evidence="2">Uncharacterized protein</fullName>
    </submittedName>
</protein>
<dbReference type="Proteomes" id="UP001476798">
    <property type="component" value="Unassembled WGS sequence"/>
</dbReference>
<reference evidence="2 3" key="1">
    <citation type="submission" date="2021-06" db="EMBL/GenBank/DDBJ databases">
        <authorList>
            <person name="Palmer J.M."/>
        </authorList>
    </citation>
    <scope>NUCLEOTIDE SEQUENCE [LARGE SCALE GENOMIC DNA]</scope>
    <source>
        <strain evidence="2 3">GA_2019</strain>
        <tissue evidence="2">Muscle</tissue>
    </source>
</reference>
<evidence type="ECO:0000313" key="3">
    <source>
        <dbReference type="Proteomes" id="UP001476798"/>
    </source>
</evidence>
<accession>A0ABV0MYY4</accession>
<sequence>MEPGSKAVHPLTPLGTLEPGSEAVHPRIPLDTLGLESEAVRPRTPLGLGSEAVCTLTPLGTLETWLRTEALETLQPAVAQGTLQRAVRKSSSEFLKKIFRNSR</sequence>